<feature type="domain" description="Cas6b N-terminal" evidence="2">
    <location>
        <begin position="1"/>
        <end position="103"/>
    </location>
</feature>
<dbReference type="Pfam" id="PF17262">
    <property type="entry name" value="Cas6b_C"/>
    <property type="match status" value="1"/>
</dbReference>
<dbReference type="AlphaFoldDB" id="A0A0E3SE46"/>
<evidence type="ECO:0000259" key="1">
    <source>
        <dbReference type="Pfam" id="PF17262"/>
    </source>
</evidence>
<dbReference type="Pfam" id="PF17955">
    <property type="entry name" value="Cas6b_N"/>
    <property type="match status" value="1"/>
</dbReference>
<dbReference type="Proteomes" id="UP000033101">
    <property type="component" value="Chromosome"/>
</dbReference>
<reference evidence="3 4" key="1">
    <citation type="submission" date="2014-07" db="EMBL/GenBank/DDBJ databases">
        <title>Methanogenic archaea and the global carbon cycle.</title>
        <authorList>
            <person name="Henriksen J.R."/>
            <person name="Luke J."/>
            <person name="Reinhart S."/>
            <person name="Benedict M.N."/>
            <person name="Youngblut N.D."/>
            <person name="Metcalf M.E."/>
            <person name="Whitaker R.J."/>
            <person name="Metcalf W.W."/>
        </authorList>
    </citation>
    <scope>NUCLEOTIDE SEQUENCE [LARGE SCALE GENOMIC DNA]</scope>
    <source>
        <strain evidence="3 4">HB-1</strain>
    </source>
</reference>
<name>A0A0E3SE46_9EURY</name>
<accession>A0A0E3SE46</accession>
<dbReference type="OrthoDB" id="145577at2157"/>
<dbReference type="PATRIC" id="fig|1434110.4.peg.2488"/>
<gene>
    <name evidence="3" type="ORF">MSHOH_1954</name>
</gene>
<dbReference type="InterPro" id="IPR041528">
    <property type="entry name" value="Cas6b_N"/>
</dbReference>
<proteinExistence type="predicted"/>
<evidence type="ECO:0008006" key="5">
    <source>
        <dbReference type="Google" id="ProtNLM"/>
    </source>
</evidence>
<dbReference type="STRING" id="1434110.MSHOH_1954"/>
<evidence type="ECO:0000259" key="2">
    <source>
        <dbReference type="Pfam" id="PF17955"/>
    </source>
</evidence>
<organism evidence="3 4">
    <name type="scientific">Methanosarcina horonobensis HB-1 = JCM 15518</name>
    <dbReference type="NCBI Taxonomy" id="1434110"/>
    <lineage>
        <taxon>Archaea</taxon>
        <taxon>Methanobacteriati</taxon>
        <taxon>Methanobacteriota</taxon>
        <taxon>Stenosarchaea group</taxon>
        <taxon>Methanomicrobia</taxon>
        <taxon>Methanosarcinales</taxon>
        <taxon>Methanosarcinaceae</taxon>
        <taxon>Methanosarcina</taxon>
    </lineage>
</organism>
<dbReference type="InterPro" id="IPR020209">
    <property type="entry name" value="Cas6b_C"/>
</dbReference>
<keyword evidence="4" id="KW-1185">Reference proteome</keyword>
<dbReference type="RefSeq" id="WP_048139450.1">
    <property type="nucleotide sequence ID" value="NZ_BBCW01000015.1"/>
</dbReference>
<evidence type="ECO:0000313" key="4">
    <source>
        <dbReference type="Proteomes" id="UP000033101"/>
    </source>
</evidence>
<protein>
    <recommendedName>
        <fullName evidence="5">DNA repair protein</fullName>
    </recommendedName>
</protein>
<dbReference type="GeneID" id="24831182"/>
<sequence>MILKILEMTFRSTEDLQRSLFSMRGFFASKFNDLIELHNHNTDQFVYSYPLVQFKFIGEDPLLIGISEGTDILKEIFDKFDTININGKDYEIVERTMKLKKEEFGLCSKIYFYEFLHPWFALSQKNYEKFKLTENNEEKVELLRNILKGNLLSMSKSLGYSVPDQIKCDIDLLPTKSRYKDTVITSFDGGFMANFCIPDHLGIGKSVSKGFGTVRKIRSDEIFQG</sequence>
<feature type="domain" description="Cas6b C-terminal" evidence="1">
    <location>
        <begin position="108"/>
        <end position="217"/>
    </location>
</feature>
<dbReference type="KEGG" id="mhor:MSHOH_1954"/>
<dbReference type="EMBL" id="CP009516">
    <property type="protein sequence ID" value="AKB78437.1"/>
    <property type="molecule type" value="Genomic_DNA"/>
</dbReference>
<dbReference type="HOGENOM" id="CLU_086561_0_0_2"/>
<evidence type="ECO:0000313" key="3">
    <source>
        <dbReference type="EMBL" id="AKB78437.1"/>
    </source>
</evidence>